<dbReference type="FunFam" id="3.10.20.90:FF:000298">
    <property type="entry name" value="BAG family molecular chaperone regulator 1"/>
    <property type="match status" value="1"/>
</dbReference>
<comment type="caution">
    <text evidence="6">The sequence shown here is derived from an EMBL/GenBank/DDBJ whole genome shotgun (WGS) entry which is preliminary data.</text>
</comment>
<feature type="compositionally biased region" description="Low complexity" evidence="3">
    <location>
        <begin position="14"/>
        <end position="24"/>
    </location>
</feature>
<dbReference type="SUPFAM" id="SSF63491">
    <property type="entry name" value="BAG domain"/>
    <property type="match status" value="1"/>
</dbReference>
<dbReference type="AlphaFoldDB" id="A0AAV3RX81"/>
<feature type="compositionally biased region" description="Polar residues" evidence="3">
    <location>
        <begin position="242"/>
        <end position="277"/>
    </location>
</feature>
<evidence type="ECO:0000313" key="6">
    <source>
        <dbReference type="EMBL" id="GAA0185120.1"/>
    </source>
</evidence>
<keyword evidence="7" id="KW-1185">Reference proteome</keyword>
<dbReference type="Gene3D" id="3.10.20.90">
    <property type="entry name" value="Phosphatidylinositol 3-kinase Catalytic Subunit, Chain A, domain 1"/>
    <property type="match status" value="1"/>
</dbReference>
<feature type="region of interest" description="Disordered" evidence="3">
    <location>
        <begin position="241"/>
        <end position="277"/>
    </location>
</feature>
<dbReference type="GO" id="GO:0005737">
    <property type="term" value="C:cytoplasm"/>
    <property type="evidence" value="ECO:0007669"/>
    <property type="project" value="TreeGrafter"/>
</dbReference>
<organism evidence="6 7">
    <name type="scientific">Lithospermum erythrorhizon</name>
    <name type="common">Purple gromwell</name>
    <name type="synonym">Lithospermum officinale var. erythrorhizon</name>
    <dbReference type="NCBI Taxonomy" id="34254"/>
    <lineage>
        <taxon>Eukaryota</taxon>
        <taxon>Viridiplantae</taxon>
        <taxon>Streptophyta</taxon>
        <taxon>Embryophyta</taxon>
        <taxon>Tracheophyta</taxon>
        <taxon>Spermatophyta</taxon>
        <taxon>Magnoliopsida</taxon>
        <taxon>eudicotyledons</taxon>
        <taxon>Gunneridae</taxon>
        <taxon>Pentapetalae</taxon>
        <taxon>asterids</taxon>
        <taxon>lamiids</taxon>
        <taxon>Boraginales</taxon>
        <taxon>Boraginaceae</taxon>
        <taxon>Boraginoideae</taxon>
        <taxon>Lithospermeae</taxon>
        <taxon>Lithospermum</taxon>
    </lineage>
</organism>
<feature type="domain" description="BAG" evidence="5">
    <location>
        <begin position="153"/>
        <end position="232"/>
    </location>
</feature>
<dbReference type="PROSITE" id="PS51035">
    <property type="entry name" value="BAG"/>
    <property type="match status" value="1"/>
</dbReference>
<dbReference type="InterPro" id="IPR036533">
    <property type="entry name" value="BAG_dom_sf"/>
</dbReference>
<sequence>MFFCMRTKASDVPRSSGGASSSSGSRGGGVVEGEWEVRPGGMLVQKRNDADQNMPPPPTIRIRVKYGSSIHEIDISSQATFGELKKILTGKTGLHHEDQKLFFKNKERDSKLFLDHSGVKNKSKIVLVEDPISIEKRYLEMKKNAKMDKASKTISEITFEVDRLAREVTAIESVISKGGKIVENDIMSLTELLMNQLVILDGINIANSNVESQRKMQVTRVQKYVETLDIIKAKNTMPKANANHTSQAQHPQQDGHSSLNRSNQSRNPFSVDLSTESRCSNSGDVVITTQWETFESTMATSSPPPTTTTNVLDINTNSAYPMFNMDLLL</sequence>
<keyword evidence="1" id="KW-0143">Chaperone</keyword>
<dbReference type="SUPFAM" id="SSF54236">
    <property type="entry name" value="Ubiquitin-like"/>
    <property type="match status" value="1"/>
</dbReference>
<evidence type="ECO:0000256" key="3">
    <source>
        <dbReference type="SAM" id="MobiDB-lite"/>
    </source>
</evidence>
<reference evidence="6 7" key="1">
    <citation type="submission" date="2024-01" db="EMBL/GenBank/DDBJ databases">
        <title>The complete chloroplast genome sequence of Lithospermum erythrorhizon: insights into the phylogenetic relationship among Boraginaceae species and the maternal lineages of purple gromwells.</title>
        <authorList>
            <person name="Okada T."/>
            <person name="Watanabe K."/>
        </authorList>
    </citation>
    <scope>NUCLEOTIDE SEQUENCE [LARGE SCALE GENOMIC DNA]</scope>
</reference>
<dbReference type="Gene3D" id="1.20.58.120">
    <property type="entry name" value="BAG domain"/>
    <property type="match status" value="1"/>
</dbReference>
<evidence type="ECO:0000256" key="1">
    <source>
        <dbReference type="ARBA" id="ARBA00023186"/>
    </source>
</evidence>
<dbReference type="GO" id="GO:0000774">
    <property type="term" value="F:adenyl-nucleotide exchange factor activity"/>
    <property type="evidence" value="ECO:0007669"/>
    <property type="project" value="TreeGrafter"/>
</dbReference>
<name>A0AAV3RX81_LITER</name>
<dbReference type="PANTHER" id="PTHR12329:SF11">
    <property type="entry name" value="BAG FAMILY MOLECULAR CHAPERONE REGULATOR 1"/>
    <property type="match status" value="1"/>
</dbReference>
<dbReference type="Pfam" id="PF00240">
    <property type="entry name" value="ubiquitin"/>
    <property type="match status" value="1"/>
</dbReference>
<dbReference type="InterPro" id="IPR003103">
    <property type="entry name" value="BAG_domain"/>
</dbReference>
<dbReference type="GO" id="GO:0050821">
    <property type="term" value="P:protein stabilization"/>
    <property type="evidence" value="ECO:0007669"/>
    <property type="project" value="TreeGrafter"/>
</dbReference>
<dbReference type="PANTHER" id="PTHR12329">
    <property type="entry name" value="BCL2-ASSOCIATED ATHANOGENE"/>
    <property type="match status" value="1"/>
</dbReference>
<dbReference type="Proteomes" id="UP001454036">
    <property type="component" value="Unassembled WGS sequence"/>
</dbReference>
<dbReference type="InterPro" id="IPR000626">
    <property type="entry name" value="Ubiquitin-like_dom"/>
</dbReference>
<dbReference type="Pfam" id="PF02179">
    <property type="entry name" value="BAG"/>
    <property type="match status" value="1"/>
</dbReference>
<dbReference type="EMBL" id="BAABME010012440">
    <property type="protein sequence ID" value="GAA0185120.1"/>
    <property type="molecule type" value="Genomic_DNA"/>
</dbReference>
<evidence type="ECO:0000259" key="5">
    <source>
        <dbReference type="PROSITE" id="PS51035"/>
    </source>
</evidence>
<dbReference type="InterPro" id="IPR039773">
    <property type="entry name" value="BAG_chaperone_regulator"/>
</dbReference>
<evidence type="ECO:0000256" key="2">
    <source>
        <dbReference type="ARBA" id="ARBA00058673"/>
    </source>
</evidence>
<feature type="region of interest" description="Disordered" evidence="3">
    <location>
        <begin position="1"/>
        <end position="32"/>
    </location>
</feature>
<dbReference type="PROSITE" id="PS50053">
    <property type="entry name" value="UBIQUITIN_2"/>
    <property type="match status" value="1"/>
</dbReference>
<dbReference type="InterPro" id="IPR029071">
    <property type="entry name" value="Ubiquitin-like_domsf"/>
</dbReference>
<protein>
    <submittedName>
        <fullName evidence="6">Chaperone</fullName>
    </submittedName>
</protein>
<evidence type="ECO:0000313" key="7">
    <source>
        <dbReference type="Proteomes" id="UP001454036"/>
    </source>
</evidence>
<comment type="function">
    <text evidence="2">Co-chaperone that regulates diverse cellular pathways, such as programmed cell death and stress responses.</text>
</comment>
<gene>
    <name evidence="6" type="ORF">LIER_32408</name>
</gene>
<dbReference type="GO" id="GO:0051087">
    <property type="term" value="F:protein-folding chaperone binding"/>
    <property type="evidence" value="ECO:0007669"/>
    <property type="project" value="InterPro"/>
</dbReference>
<evidence type="ECO:0000259" key="4">
    <source>
        <dbReference type="PROSITE" id="PS50053"/>
    </source>
</evidence>
<proteinExistence type="predicted"/>
<feature type="domain" description="Ubiquitin-like" evidence="4">
    <location>
        <begin position="58"/>
        <end position="128"/>
    </location>
</feature>
<accession>A0AAV3RX81</accession>